<evidence type="ECO:0000256" key="1">
    <source>
        <dbReference type="SAM" id="SignalP"/>
    </source>
</evidence>
<evidence type="ECO:0000259" key="2">
    <source>
        <dbReference type="SMART" id="SM00849"/>
    </source>
</evidence>
<dbReference type="InterPro" id="IPR036866">
    <property type="entry name" value="RibonucZ/Hydroxyglut_hydro"/>
</dbReference>
<dbReference type="PANTHER" id="PTHR15032">
    <property type="entry name" value="N-ACYL-PHOSPHATIDYLETHANOLAMINE-HYDROLYZING PHOSPHOLIPASE D"/>
    <property type="match status" value="1"/>
</dbReference>
<evidence type="ECO:0000313" key="4">
    <source>
        <dbReference type="Proteomes" id="UP001501671"/>
    </source>
</evidence>
<gene>
    <name evidence="3" type="ORF">GCM10023144_38970</name>
</gene>
<dbReference type="Pfam" id="PF12706">
    <property type="entry name" value="Lactamase_B_2"/>
    <property type="match status" value="1"/>
</dbReference>
<organism evidence="3 4">
    <name type="scientific">Pigmentiphaga soli</name>
    <dbReference type="NCBI Taxonomy" id="1007095"/>
    <lineage>
        <taxon>Bacteria</taxon>
        <taxon>Pseudomonadati</taxon>
        <taxon>Pseudomonadota</taxon>
        <taxon>Betaproteobacteria</taxon>
        <taxon>Burkholderiales</taxon>
        <taxon>Alcaligenaceae</taxon>
        <taxon>Pigmentiphaga</taxon>
    </lineage>
</organism>
<name>A0ABP8HJ19_9BURK</name>
<dbReference type="RefSeq" id="WP_345251564.1">
    <property type="nucleotide sequence ID" value="NZ_BAABFO010000024.1"/>
</dbReference>
<dbReference type="Proteomes" id="UP001501671">
    <property type="component" value="Unassembled WGS sequence"/>
</dbReference>
<dbReference type="EMBL" id="BAABFO010000024">
    <property type="protein sequence ID" value="GAA4340005.1"/>
    <property type="molecule type" value="Genomic_DNA"/>
</dbReference>
<accession>A0ABP8HJ19</accession>
<feature type="signal peptide" evidence="1">
    <location>
        <begin position="1"/>
        <end position="22"/>
    </location>
</feature>
<sequence length="368" mass="40946">MARRRPRSTPWSALLAAAALLAGCTRVNPYYDPNLAHHRPDGFRNNYPHATPGSADFWRWQIERRRDGLPPPPTDPLAPVAADVPWIKAPSNDVRITWVGHSTLLLQAGRFNLLTDPMFSERASPLSFLGPKRYQPPGLALADLPHIDAVVISHSHYDHLDLASVRALAAQKGGPPVFMVPLGVDVWFRINVPAATELRPLDWWGQTVVGPVTFTLLPVQHWSARTPFDRNESLWGAWSVQVREPALRFLFGGDFGYSQDLRDIGERAGPFDLAALPIGAYEPRWFMAPQHVNPAEAVQARSDVRARAAVAIHWGTFALTDEALDQPPRDLAAARHAAGLSEDDFFVMKHGESRVWRDGHWLVRAPGD</sequence>
<reference evidence="4" key="1">
    <citation type="journal article" date="2019" name="Int. J. Syst. Evol. Microbiol.">
        <title>The Global Catalogue of Microorganisms (GCM) 10K type strain sequencing project: providing services to taxonomists for standard genome sequencing and annotation.</title>
        <authorList>
            <consortium name="The Broad Institute Genomics Platform"/>
            <consortium name="The Broad Institute Genome Sequencing Center for Infectious Disease"/>
            <person name="Wu L."/>
            <person name="Ma J."/>
        </authorList>
    </citation>
    <scope>NUCLEOTIDE SEQUENCE [LARGE SCALE GENOMIC DNA]</scope>
    <source>
        <strain evidence="4">JCM 17666</strain>
    </source>
</reference>
<dbReference type="SMART" id="SM00849">
    <property type="entry name" value="Lactamase_B"/>
    <property type="match status" value="1"/>
</dbReference>
<evidence type="ECO:0000313" key="3">
    <source>
        <dbReference type="EMBL" id="GAA4340005.1"/>
    </source>
</evidence>
<keyword evidence="1" id="KW-0732">Signal</keyword>
<dbReference type="PROSITE" id="PS51257">
    <property type="entry name" value="PROKAR_LIPOPROTEIN"/>
    <property type="match status" value="1"/>
</dbReference>
<feature type="domain" description="Metallo-beta-lactamase" evidence="2">
    <location>
        <begin position="100"/>
        <end position="296"/>
    </location>
</feature>
<dbReference type="InterPro" id="IPR001279">
    <property type="entry name" value="Metallo-B-lactamas"/>
</dbReference>
<dbReference type="Gene3D" id="3.60.15.10">
    <property type="entry name" value="Ribonuclease Z/Hydroxyacylglutathione hydrolase-like"/>
    <property type="match status" value="1"/>
</dbReference>
<dbReference type="PANTHER" id="PTHR15032:SF4">
    <property type="entry name" value="N-ACYL-PHOSPHATIDYLETHANOLAMINE-HYDROLYZING PHOSPHOLIPASE D"/>
    <property type="match status" value="1"/>
</dbReference>
<keyword evidence="4" id="KW-1185">Reference proteome</keyword>
<comment type="caution">
    <text evidence="3">The sequence shown here is derived from an EMBL/GenBank/DDBJ whole genome shotgun (WGS) entry which is preliminary data.</text>
</comment>
<dbReference type="SUPFAM" id="SSF56281">
    <property type="entry name" value="Metallo-hydrolase/oxidoreductase"/>
    <property type="match status" value="1"/>
</dbReference>
<feature type="chain" id="PRO_5045903214" evidence="1">
    <location>
        <begin position="23"/>
        <end position="368"/>
    </location>
</feature>
<protein>
    <submittedName>
        <fullName evidence="3">MBL fold metallo-hydrolase</fullName>
    </submittedName>
</protein>
<proteinExistence type="predicted"/>